<evidence type="ECO:0000313" key="2">
    <source>
        <dbReference type="EMBL" id="EKU92834.1"/>
    </source>
</evidence>
<keyword evidence="3" id="KW-1185">Reference proteome</keyword>
<sequence length="133" mass="15970">MAKTSKAQRRASDKWDAKNREKKNYSVKRSTARGFIKRMHWEDYPEFRDLIDDKGEEIKLKKNLKESQLNATYYDGDMSRYELEFITQDGDYIDLYVDEADHPQAEQDEDYFDDDKLIDQIIEEADLENIEKR</sequence>
<comment type="caution">
    <text evidence="2">The sequence shown here is derived from an EMBL/GenBank/DDBJ whole genome shotgun (WGS) entry which is preliminary data.</text>
</comment>
<dbReference type="RefSeq" id="WP_003779250.1">
    <property type="nucleotide sequence ID" value="NZ_JH992964.1"/>
</dbReference>
<evidence type="ECO:0000313" key="3">
    <source>
        <dbReference type="Proteomes" id="UP000009875"/>
    </source>
</evidence>
<feature type="region of interest" description="Disordered" evidence="1">
    <location>
        <begin position="1"/>
        <end position="24"/>
    </location>
</feature>
<dbReference type="HOGENOM" id="CLU_1902260_0_0_9"/>
<dbReference type="Proteomes" id="UP000009875">
    <property type="component" value="Unassembled WGS sequence"/>
</dbReference>
<reference evidence="2 3" key="1">
    <citation type="submission" date="2012-09" db="EMBL/GenBank/DDBJ databases">
        <title>The Genome Sequence of Alloiococcus otitis ATCC 51267.</title>
        <authorList>
            <consortium name="The Broad Institute Genome Sequencing Platform"/>
            <person name="Earl A."/>
            <person name="Ward D."/>
            <person name="Feldgarden M."/>
            <person name="Gevers D."/>
            <person name="Huys G."/>
            <person name="Walker B."/>
            <person name="Young S.K."/>
            <person name="Zeng Q."/>
            <person name="Gargeya S."/>
            <person name="Fitzgerald M."/>
            <person name="Haas B."/>
            <person name="Abouelleil A."/>
            <person name="Alvarado L."/>
            <person name="Arachchi H.M."/>
            <person name="Berlin A.M."/>
            <person name="Chapman S.B."/>
            <person name="Goldberg J."/>
            <person name="Griggs A."/>
            <person name="Gujja S."/>
            <person name="Hansen M."/>
            <person name="Howarth C."/>
            <person name="Imamovic A."/>
            <person name="Larimer J."/>
            <person name="McCowen C."/>
            <person name="Montmayeur A."/>
            <person name="Murphy C."/>
            <person name="Neiman D."/>
            <person name="Pearson M."/>
            <person name="Priest M."/>
            <person name="Roberts A."/>
            <person name="Saif S."/>
            <person name="Shea T."/>
            <person name="Sisk P."/>
            <person name="Sykes S."/>
            <person name="Wortman J."/>
            <person name="Nusbaum C."/>
            <person name="Birren B."/>
        </authorList>
    </citation>
    <scope>NUCLEOTIDE SEQUENCE [LARGE SCALE GENOMIC DNA]</scope>
    <source>
        <strain evidence="2 3">ATCC 51267</strain>
    </source>
</reference>
<proteinExistence type="predicted"/>
<organism evidence="2 3">
    <name type="scientific">Alloiococcus otitis ATCC 51267</name>
    <dbReference type="NCBI Taxonomy" id="883081"/>
    <lineage>
        <taxon>Bacteria</taxon>
        <taxon>Bacillati</taxon>
        <taxon>Bacillota</taxon>
        <taxon>Bacilli</taxon>
        <taxon>Lactobacillales</taxon>
        <taxon>Carnobacteriaceae</taxon>
        <taxon>Alloiococcus</taxon>
    </lineage>
</organism>
<dbReference type="EMBL" id="AGXA01000035">
    <property type="protein sequence ID" value="EKU92834.1"/>
    <property type="molecule type" value="Genomic_DNA"/>
</dbReference>
<dbReference type="AlphaFoldDB" id="K9E6P4"/>
<protein>
    <submittedName>
        <fullName evidence="2">Uncharacterized protein</fullName>
    </submittedName>
</protein>
<evidence type="ECO:0000256" key="1">
    <source>
        <dbReference type="SAM" id="MobiDB-lite"/>
    </source>
</evidence>
<dbReference type="OrthoDB" id="1699217at2"/>
<accession>K9E6P4</accession>
<feature type="compositionally biased region" description="Basic and acidic residues" evidence="1">
    <location>
        <begin position="10"/>
        <end position="24"/>
    </location>
</feature>
<gene>
    <name evidence="2" type="ORF">HMPREF9698_01618</name>
</gene>
<name>K9E6P4_9LACT</name>